<sequence>MSEVSALPPVSATVARPARVQSIDLVRGLVMVIMALDHVREFWSPTPVRPEDVSQASALLFLTRWVTHFCAPRLCSWPGSASFSPSKKSPAARPSAGFC</sequence>
<evidence type="ECO:0000256" key="1">
    <source>
        <dbReference type="SAM" id="MobiDB-lite"/>
    </source>
</evidence>
<name>A0A8T9Q139_9BACT</name>
<accession>A0A8T9Q139</accession>
<dbReference type="EMBL" id="CP095046">
    <property type="protein sequence ID" value="UOQ70121.1"/>
    <property type="molecule type" value="Genomic_DNA"/>
</dbReference>
<protein>
    <recommendedName>
        <fullName evidence="4">DUF1624 domain-containing protein</fullName>
    </recommendedName>
</protein>
<gene>
    <name evidence="2" type="ORF">MUN79_15240</name>
</gene>
<reference evidence="2" key="1">
    <citation type="submission" date="2022-04" db="EMBL/GenBank/DDBJ databases">
        <title>Hymenobacter sp. isolated from the air.</title>
        <authorList>
            <person name="Won M."/>
            <person name="Lee C.-M."/>
            <person name="Woen H.-Y."/>
            <person name="Kwon S.-W."/>
        </authorList>
    </citation>
    <scope>NUCLEOTIDE SEQUENCE</scope>
    <source>
        <strain evidence="2">5116S-3</strain>
    </source>
</reference>
<dbReference type="Proteomes" id="UP000831796">
    <property type="component" value="Chromosome"/>
</dbReference>
<feature type="region of interest" description="Disordered" evidence="1">
    <location>
        <begin position="77"/>
        <end position="99"/>
    </location>
</feature>
<evidence type="ECO:0000313" key="3">
    <source>
        <dbReference type="Proteomes" id="UP000831796"/>
    </source>
</evidence>
<dbReference type="KEGG" id="hcu:MUN79_15240"/>
<proteinExistence type="predicted"/>
<evidence type="ECO:0000313" key="2">
    <source>
        <dbReference type="EMBL" id="UOQ70121.1"/>
    </source>
</evidence>
<dbReference type="RefSeq" id="WP_244673545.1">
    <property type="nucleotide sequence ID" value="NZ_CP095046.1"/>
</dbReference>
<dbReference type="AlphaFoldDB" id="A0A8T9Q139"/>
<evidence type="ECO:0008006" key="4">
    <source>
        <dbReference type="Google" id="ProtNLM"/>
    </source>
</evidence>
<organism evidence="2 3">
    <name type="scientific">Hymenobacter cellulosilyticus</name>
    <dbReference type="NCBI Taxonomy" id="2932248"/>
    <lineage>
        <taxon>Bacteria</taxon>
        <taxon>Pseudomonadati</taxon>
        <taxon>Bacteroidota</taxon>
        <taxon>Cytophagia</taxon>
        <taxon>Cytophagales</taxon>
        <taxon>Hymenobacteraceae</taxon>
        <taxon>Hymenobacter</taxon>
    </lineage>
</organism>
<keyword evidence="3" id="KW-1185">Reference proteome</keyword>
<feature type="compositionally biased region" description="Low complexity" evidence="1">
    <location>
        <begin position="78"/>
        <end position="99"/>
    </location>
</feature>